<gene>
    <name evidence="1" type="ORF">LEMA_P091800.1</name>
</gene>
<dbReference type="InParanoid" id="E5A2H5"/>
<dbReference type="Proteomes" id="UP000002668">
    <property type="component" value="Genome"/>
</dbReference>
<keyword evidence="2" id="KW-1185">Reference proteome</keyword>
<dbReference type="VEuPathDB" id="FungiDB:LEMA_P091800.1"/>
<protein>
    <submittedName>
        <fullName evidence="1">Predicted protein</fullName>
    </submittedName>
</protein>
<evidence type="ECO:0000313" key="2">
    <source>
        <dbReference type="Proteomes" id="UP000002668"/>
    </source>
</evidence>
<organism evidence="2">
    <name type="scientific">Leptosphaeria maculans (strain JN3 / isolate v23.1.3 / race Av1-4-5-6-7-8)</name>
    <name type="common">Blackleg fungus</name>
    <name type="synonym">Phoma lingam</name>
    <dbReference type="NCBI Taxonomy" id="985895"/>
    <lineage>
        <taxon>Eukaryota</taxon>
        <taxon>Fungi</taxon>
        <taxon>Dikarya</taxon>
        <taxon>Ascomycota</taxon>
        <taxon>Pezizomycotina</taxon>
        <taxon>Dothideomycetes</taxon>
        <taxon>Pleosporomycetidae</taxon>
        <taxon>Pleosporales</taxon>
        <taxon>Pleosporineae</taxon>
        <taxon>Leptosphaeriaceae</taxon>
        <taxon>Plenodomus</taxon>
        <taxon>Plenodomus lingam/Leptosphaeria maculans species complex</taxon>
    </lineage>
</organism>
<reference evidence="2" key="1">
    <citation type="journal article" date="2011" name="Nat. Commun.">
        <title>Effector diversification within compartments of the Leptosphaeria maculans genome affected by Repeat-Induced Point mutations.</title>
        <authorList>
            <person name="Rouxel T."/>
            <person name="Grandaubert J."/>
            <person name="Hane J.K."/>
            <person name="Hoede C."/>
            <person name="van de Wouw A.P."/>
            <person name="Couloux A."/>
            <person name="Dominguez V."/>
            <person name="Anthouard V."/>
            <person name="Bally P."/>
            <person name="Bourras S."/>
            <person name="Cozijnsen A.J."/>
            <person name="Ciuffetti L.M."/>
            <person name="Degrave A."/>
            <person name="Dilmaghani A."/>
            <person name="Duret L."/>
            <person name="Fudal I."/>
            <person name="Goodwin S.B."/>
            <person name="Gout L."/>
            <person name="Glaser N."/>
            <person name="Linglin J."/>
            <person name="Kema G.H.J."/>
            <person name="Lapalu N."/>
            <person name="Lawrence C.B."/>
            <person name="May K."/>
            <person name="Meyer M."/>
            <person name="Ollivier B."/>
            <person name="Poulain J."/>
            <person name="Schoch C.L."/>
            <person name="Simon A."/>
            <person name="Spatafora J.W."/>
            <person name="Stachowiak A."/>
            <person name="Turgeon B.G."/>
            <person name="Tyler B.M."/>
            <person name="Vincent D."/>
            <person name="Weissenbach J."/>
            <person name="Amselem J."/>
            <person name="Quesneville H."/>
            <person name="Oliver R.P."/>
            <person name="Wincker P."/>
            <person name="Balesdent M.-H."/>
            <person name="Howlett B.J."/>
        </authorList>
    </citation>
    <scope>NUCLEOTIDE SEQUENCE [LARGE SCALE GENOMIC DNA]</scope>
    <source>
        <strain evidence="2">JN3 / isolate v23.1.3 / race Av1-4-5-6-7-8</strain>
    </source>
</reference>
<evidence type="ECO:0000313" key="1">
    <source>
        <dbReference type="EMBL" id="CBX97771.1"/>
    </source>
</evidence>
<name>E5A2H5_LEPMJ</name>
<accession>E5A2H5</accession>
<proteinExistence type="predicted"/>
<dbReference type="EMBL" id="FP929132">
    <property type="protein sequence ID" value="CBX97771.1"/>
    <property type="molecule type" value="Genomic_DNA"/>
</dbReference>
<dbReference type="AlphaFoldDB" id="E5A2H5"/>
<sequence>MRVFLGDLRVWQIVHISAALSRLEIRQFLVERGLDNCLQGVTNGNDATSNGIFPFKPNRLLDLIQYVNSSQLHEHPNLRKFITIGRLTMIFYGTFPAVLYRHIQWSECTFSSRGRSGSLMKSHYTNALVADGGRRENDKRVTEEAEAVRAMHTSRISIAQEGIPRPYRAPLMRIW</sequence>
<dbReference type="HOGENOM" id="CLU_1532858_0_0_1"/>